<evidence type="ECO:0000313" key="2">
    <source>
        <dbReference type="EMBL" id="OJT09611.1"/>
    </source>
</evidence>
<dbReference type="EMBL" id="MNAD01000895">
    <property type="protein sequence ID" value="OJT09611.1"/>
    <property type="molecule type" value="Genomic_DNA"/>
</dbReference>
<accession>A0A1M2VPT2</accession>
<organism evidence="2 3">
    <name type="scientific">Trametes pubescens</name>
    <name type="common">White-rot fungus</name>
    <dbReference type="NCBI Taxonomy" id="154538"/>
    <lineage>
        <taxon>Eukaryota</taxon>
        <taxon>Fungi</taxon>
        <taxon>Dikarya</taxon>
        <taxon>Basidiomycota</taxon>
        <taxon>Agaricomycotina</taxon>
        <taxon>Agaricomycetes</taxon>
        <taxon>Polyporales</taxon>
        <taxon>Polyporaceae</taxon>
        <taxon>Trametes</taxon>
    </lineage>
</organism>
<dbReference type="AlphaFoldDB" id="A0A1M2VPT2"/>
<reference evidence="2 3" key="1">
    <citation type="submission" date="2016-10" db="EMBL/GenBank/DDBJ databases">
        <title>Genome sequence of the basidiomycete white-rot fungus Trametes pubescens.</title>
        <authorList>
            <person name="Makela M.R."/>
            <person name="Granchi Z."/>
            <person name="Peng M."/>
            <person name="De Vries R.P."/>
            <person name="Grigoriev I."/>
            <person name="Riley R."/>
            <person name="Hilden K."/>
        </authorList>
    </citation>
    <scope>NUCLEOTIDE SEQUENCE [LARGE SCALE GENOMIC DNA]</scope>
    <source>
        <strain evidence="2 3">FBCC735</strain>
    </source>
</reference>
<proteinExistence type="predicted"/>
<name>A0A1M2VPT2_TRAPU</name>
<protein>
    <submittedName>
        <fullName evidence="2">Uncharacterized protein</fullName>
    </submittedName>
</protein>
<gene>
    <name evidence="2" type="ORF">TRAPUB_13918</name>
</gene>
<keyword evidence="3" id="KW-1185">Reference proteome</keyword>
<evidence type="ECO:0000313" key="3">
    <source>
        <dbReference type="Proteomes" id="UP000184267"/>
    </source>
</evidence>
<dbReference type="Proteomes" id="UP000184267">
    <property type="component" value="Unassembled WGS sequence"/>
</dbReference>
<comment type="caution">
    <text evidence="2">The sequence shown here is derived from an EMBL/GenBank/DDBJ whole genome shotgun (WGS) entry which is preliminary data.</text>
</comment>
<evidence type="ECO:0000256" key="1">
    <source>
        <dbReference type="SAM" id="MobiDB-lite"/>
    </source>
</evidence>
<sequence>MQDPVYAQIDTNSLGPVQDVRPEAPRTAPDVQTTAPSCPAGASHTSRSSPPDSICLRALACELPGHGGVASRPSMGVQTFDALKGCAGASRAWVRQRLKAAE</sequence>
<feature type="region of interest" description="Disordered" evidence="1">
    <location>
        <begin position="1"/>
        <end position="51"/>
    </location>
</feature>